<keyword evidence="3" id="KW-0472">Membrane</keyword>
<comment type="pathway">
    <text evidence="1">Lipid metabolism.</text>
</comment>
<keyword evidence="5" id="KW-1185">Reference proteome</keyword>
<dbReference type="GO" id="GO:0016020">
    <property type="term" value="C:membrane"/>
    <property type="evidence" value="ECO:0007669"/>
    <property type="project" value="TreeGrafter"/>
</dbReference>
<name>A0A5E4PMU0_9NEOP</name>
<reference evidence="4 5" key="1">
    <citation type="submission" date="2017-07" db="EMBL/GenBank/DDBJ databases">
        <authorList>
            <person name="Talla V."/>
            <person name="Backstrom N."/>
        </authorList>
    </citation>
    <scope>NUCLEOTIDE SEQUENCE [LARGE SCALE GENOMIC DNA]</scope>
</reference>
<dbReference type="AlphaFoldDB" id="A0A5E4PMU0"/>
<accession>A0A5E4PMU0</accession>
<keyword evidence="3" id="KW-0812">Transmembrane</keyword>
<evidence type="ECO:0000256" key="2">
    <source>
        <dbReference type="ARBA" id="ARBA00010323"/>
    </source>
</evidence>
<organism evidence="4 5">
    <name type="scientific">Leptidea sinapis</name>
    <dbReference type="NCBI Taxonomy" id="189913"/>
    <lineage>
        <taxon>Eukaryota</taxon>
        <taxon>Metazoa</taxon>
        <taxon>Ecdysozoa</taxon>
        <taxon>Arthropoda</taxon>
        <taxon>Hexapoda</taxon>
        <taxon>Insecta</taxon>
        <taxon>Pterygota</taxon>
        <taxon>Neoptera</taxon>
        <taxon>Endopterygota</taxon>
        <taxon>Lepidoptera</taxon>
        <taxon>Glossata</taxon>
        <taxon>Ditrysia</taxon>
        <taxon>Papilionoidea</taxon>
        <taxon>Pieridae</taxon>
        <taxon>Dismorphiinae</taxon>
        <taxon>Leptidea</taxon>
    </lineage>
</organism>
<comment type="similarity">
    <text evidence="2">Belongs to the membrane-bound acyltransferase family.</text>
</comment>
<keyword evidence="3" id="KW-1133">Transmembrane helix</keyword>
<sequence>MWAFVQKNKNDIIYLSLLLFSVLIGPYYRKLRTEEAKKWAGTILGITLIIIVSGYSAIHPICSALIGVIIIKVTTIRYGTRPCSTGLLWWFIRDFQSSRSMIWHGYHAGYFFCIYFCPFYLLAEDIYYKLYYKEATGLKKKIIGFIMWFLRSHSESYQAAAFLLLTFDRIWIYYSSVYHYWYCVWLVFLVIGQGLYQLHKTNRPKKPRDTKNIAVSEKLK</sequence>
<dbReference type="PANTHER" id="PTHR13906">
    <property type="entry name" value="PORCUPINE"/>
    <property type="match status" value="1"/>
</dbReference>
<gene>
    <name evidence="4" type="ORF">LSINAPIS_LOCUS285</name>
</gene>
<proteinExistence type="inferred from homology"/>
<dbReference type="GO" id="GO:0030258">
    <property type="term" value="P:lipid modification"/>
    <property type="evidence" value="ECO:0007669"/>
    <property type="project" value="TreeGrafter"/>
</dbReference>
<dbReference type="PANTHER" id="PTHR13906:SF16">
    <property type="entry name" value="LYSOPHOSPHOLIPID ACYLTRANSFERASE 7"/>
    <property type="match status" value="1"/>
</dbReference>
<feature type="transmembrane region" description="Helical" evidence="3">
    <location>
        <begin position="179"/>
        <end position="198"/>
    </location>
</feature>
<feature type="transmembrane region" description="Helical" evidence="3">
    <location>
        <begin position="12"/>
        <end position="28"/>
    </location>
</feature>
<evidence type="ECO:0000256" key="1">
    <source>
        <dbReference type="ARBA" id="ARBA00005189"/>
    </source>
</evidence>
<evidence type="ECO:0000256" key="3">
    <source>
        <dbReference type="SAM" id="Phobius"/>
    </source>
</evidence>
<dbReference type="GO" id="GO:0044233">
    <property type="term" value="C:mitochondria-associated endoplasmic reticulum membrane contact site"/>
    <property type="evidence" value="ECO:0007669"/>
    <property type="project" value="TreeGrafter"/>
</dbReference>
<feature type="transmembrane region" description="Helical" evidence="3">
    <location>
        <begin position="101"/>
        <end position="122"/>
    </location>
</feature>
<dbReference type="EMBL" id="FZQP02000003">
    <property type="protein sequence ID" value="VVC86472.1"/>
    <property type="molecule type" value="Genomic_DNA"/>
</dbReference>
<evidence type="ECO:0000313" key="5">
    <source>
        <dbReference type="Proteomes" id="UP000324832"/>
    </source>
</evidence>
<dbReference type="Proteomes" id="UP000324832">
    <property type="component" value="Unassembled WGS sequence"/>
</dbReference>
<dbReference type="GO" id="GO:0006661">
    <property type="term" value="P:phosphatidylinositol biosynthetic process"/>
    <property type="evidence" value="ECO:0007669"/>
    <property type="project" value="TreeGrafter"/>
</dbReference>
<feature type="transmembrane region" description="Helical" evidence="3">
    <location>
        <begin position="40"/>
        <end position="71"/>
    </location>
</feature>
<dbReference type="InterPro" id="IPR049941">
    <property type="entry name" value="LPLAT_7/PORCN-like"/>
</dbReference>
<protein>
    <submittedName>
        <fullName evidence="4">Uncharacterized protein</fullName>
    </submittedName>
</protein>
<evidence type="ECO:0000313" key="4">
    <source>
        <dbReference type="EMBL" id="VVC86472.1"/>
    </source>
</evidence>
<dbReference type="GO" id="GO:0071617">
    <property type="term" value="F:lysophospholipid acyltransferase activity"/>
    <property type="evidence" value="ECO:0007669"/>
    <property type="project" value="TreeGrafter"/>
</dbReference>